<comment type="caution">
    <text evidence="2">The sequence shown here is derived from an EMBL/GenBank/DDBJ whole genome shotgun (WGS) entry which is preliminary data.</text>
</comment>
<reference evidence="2 3" key="1">
    <citation type="submission" date="2019-05" db="EMBL/GenBank/DDBJ databases">
        <title>Another draft genome of Portunus trituberculatus and its Hox gene families provides insights of decapod evolution.</title>
        <authorList>
            <person name="Jeong J.-H."/>
            <person name="Song I."/>
            <person name="Kim S."/>
            <person name="Choi T."/>
            <person name="Kim D."/>
            <person name="Ryu S."/>
            <person name="Kim W."/>
        </authorList>
    </citation>
    <scope>NUCLEOTIDE SEQUENCE [LARGE SCALE GENOMIC DNA]</scope>
    <source>
        <tissue evidence="2">Muscle</tissue>
    </source>
</reference>
<dbReference type="Proteomes" id="UP000324222">
    <property type="component" value="Unassembled WGS sequence"/>
</dbReference>
<keyword evidence="3" id="KW-1185">Reference proteome</keyword>
<evidence type="ECO:0000313" key="3">
    <source>
        <dbReference type="Proteomes" id="UP000324222"/>
    </source>
</evidence>
<gene>
    <name evidence="2" type="ORF">E2C01_004784</name>
</gene>
<feature type="compositionally biased region" description="Basic residues" evidence="1">
    <location>
        <begin position="74"/>
        <end position="96"/>
    </location>
</feature>
<accession>A0A5B7CUU8</accession>
<dbReference type="AlphaFoldDB" id="A0A5B7CUU8"/>
<evidence type="ECO:0000256" key="1">
    <source>
        <dbReference type="SAM" id="MobiDB-lite"/>
    </source>
</evidence>
<protein>
    <submittedName>
        <fullName evidence="2">Uncharacterized protein</fullName>
    </submittedName>
</protein>
<dbReference type="EMBL" id="VSRR010000198">
    <property type="protein sequence ID" value="MPC12106.1"/>
    <property type="molecule type" value="Genomic_DNA"/>
</dbReference>
<proteinExistence type="predicted"/>
<feature type="compositionally biased region" description="Basic and acidic residues" evidence="1">
    <location>
        <begin position="64"/>
        <end position="73"/>
    </location>
</feature>
<name>A0A5B7CUU8_PORTR</name>
<sequence length="96" mass="11022">MGVAGYITPLLAAAVASVVGRLSSSFNSFSTTTRFHIHSGNYLNSELKINKNENMKNIKRLKIVLHERRESHEGKKKKKKRKKTKKKKKKKKSKKK</sequence>
<evidence type="ECO:0000313" key="2">
    <source>
        <dbReference type="EMBL" id="MPC12106.1"/>
    </source>
</evidence>
<organism evidence="2 3">
    <name type="scientific">Portunus trituberculatus</name>
    <name type="common">Swimming crab</name>
    <name type="synonym">Neptunus trituberculatus</name>
    <dbReference type="NCBI Taxonomy" id="210409"/>
    <lineage>
        <taxon>Eukaryota</taxon>
        <taxon>Metazoa</taxon>
        <taxon>Ecdysozoa</taxon>
        <taxon>Arthropoda</taxon>
        <taxon>Crustacea</taxon>
        <taxon>Multicrustacea</taxon>
        <taxon>Malacostraca</taxon>
        <taxon>Eumalacostraca</taxon>
        <taxon>Eucarida</taxon>
        <taxon>Decapoda</taxon>
        <taxon>Pleocyemata</taxon>
        <taxon>Brachyura</taxon>
        <taxon>Eubrachyura</taxon>
        <taxon>Portunoidea</taxon>
        <taxon>Portunidae</taxon>
        <taxon>Portuninae</taxon>
        <taxon>Portunus</taxon>
    </lineage>
</organism>
<feature type="region of interest" description="Disordered" evidence="1">
    <location>
        <begin position="63"/>
        <end position="96"/>
    </location>
</feature>